<reference evidence="1" key="1">
    <citation type="submission" date="2020-02" db="EMBL/GenBank/DDBJ databases">
        <authorList>
            <person name="Meier V. D."/>
        </authorList>
    </citation>
    <scope>NUCLEOTIDE SEQUENCE</scope>
    <source>
        <strain evidence="1">AVDCRST_MAG42</strain>
    </source>
</reference>
<dbReference type="AlphaFoldDB" id="A0A6J4HM58"/>
<dbReference type="EMBL" id="CADCTA010000048">
    <property type="protein sequence ID" value="CAA9227685.1"/>
    <property type="molecule type" value="Genomic_DNA"/>
</dbReference>
<accession>A0A6J4HM58</accession>
<proteinExistence type="predicted"/>
<name>A0A6J4HM58_9BACT</name>
<protein>
    <submittedName>
        <fullName evidence="1">Uncharacterized protein</fullName>
    </submittedName>
</protein>
<evidence type="ECO:0000313" key="1">
    <source>
        <dbReference type="EMBL" id="CAA9227685.1"/>
    </source>
</evidence>
<sequence>MAIEALTPPVILSRVDGEGPPAVALKVSQPKDLSCGSTRSGLHRAFREREVLRRLRGSG</sequence>
<organism evidence="1">
    <name type="scientific">uncultured Chthoniobacterales bacterium</name>
    <dbReference type="NCBI Taxonomy" id="1836801"/>
    <lineage>
        <taxon>Bacteria</taxon>
        <taxon>Pseudomonadati</taxon>
        <taxon>Verrucomicrobiota</taxon>
        <taxon>Spartobacteria</taxon>
        <taxon>Chthoniobacterales</taxon>
        <taxon>environmental samples</taxon>
    </lineage>
</organism>
<gene>
    <name evidence="1" type="ORF">AVDCRST_MAG42-935</name>
</gene>